<sequence length="193" mass="21984">MWIKKQVIEGQHVILEPLCLAHTEALSTAVNDGEHWRLWFANVPTPDSMEQYVAAAISQMEKGNIAYAVRHKATNQIVGTTRYYGVDRENKRALIGYTWYANSVRRTAVNTECKYLLLKQLFEQSKAIAVEFRTHVKNDASRAAIERLGAKQDGILRNHQILKDGSIRDTAVYSIINTEWPNVKEQLLAKLCN</sequence>
<keyword evidence="3" id="KW-1185">Reference proteome</keyword>
<keyword evidence="2" id="KW-0808">Transferase</keyword>
<proteinExistence type="predicted"/>
<dbReference type="InterPro" id="IPR016181">
    <property type="entry name" value="Acyl_CoA_acyltransferase"/>
</dbReference>
<dbReference type="Gene3D" id="3.40.630.30">
    <property type="match status" value="1"/>
</dbReference>
<dbReference type="EMBL" id="JBAWKS010000001">
    <property type="protein sequence ID" value="MEI4549077.1"/>
    <property type="molecule type" value="Genomic_DNA"/>
</dbReference>
<dbReference type="EC" id="2.-.-.-" evidence="2"/>
<gene>
    <name evidence="2" type="ORF">WAE96_05020</name>
</gene>
<dbReference type="RefSeq" id="WP_336435906.1">
    <property type="nucleotide sequence ID" value="NZ_JBAWKS010000001.1"/>
</dbReference>
<dbReference type="Pfam" id="PF13302">
    <property type="entry name" value="Acetyltransf_3"/>
    <property type="match status" value="1"/>
</dbReference>
<dbReference type="PANTHER" id="PTHR43610">
    <property type="entry name" value="BLL6696 PROTEIN"/>
    <property type="match status" value="1"/>
</dbReference>
<accession>A0ABU8EQ37</accession>
<evidence type="ECO:0000313" key="2">
    <source>
        <dbReference type="EMBL" id="MEI4549077.1"/>
    </source>
</evidence>
<dbReference type="Proteomes" id="UP001382455">
    <property type="component" value="Unassembled WGS sequence"/>
</dbReference>
<feature type="domain" description="N-acetyltransferase" evidence="1">
    <location>
        <begin position="13"/>
        <end position="151"/>
    </location>
</feature>
<evidence type="ECO:0000259" key="1">
    <source>
        <dbReference type="Pfam" id="PF13302"/>
    </source>
</evidence>
<dbReference type="InterPro" id="IPR000182">
    <property type="entry name" value="GNAT_dom"/>
</dbReference>
<comment type="caution">
    <text evidence="2">The sequence shown here is derived from an EMBL/GenBank/DDBJ whole genome shotgun (WGS) entry which is preliminary data.</text>
</comment>
<dbReference type="GO" id="GO:0016740">
    <property type="term" value="F:transferase activity"/>
    <property type="evidence" value="ECO:0007669"/>
    <property type="project" value="UniProtKB-KW"/>
</dbReference>
<dbReference type="PANTHER" id="PTHR43610:SF1">
    <property type="entry name" value="N-ACETYLTRANSFERASE DOMAIN-CONTAINING PROTEIN"/>
    <property type="match status" value="1"/>
</dbReference>
<dbReference type="SUPFAM" id="SSF55729">
    <property type="entry name" value="Acyl-CoA N-acyltransferases (Nat)"/>
    <property type="match status" value="1"/>
</dbReference>
<evidence type="ECO:0000313" key="3">
    <source>
        <dbReference type="Proteomes" id="UP001382455"/>
    </source>
</evidence>
<reference evidence="2 3" key="1">
    <citation type="submission" date="2023-12" db="EMBL/GenBank/DDBJ databases">
        <title>Friends and Foes: Symbiotic and Algicidal bacterial influence on Karenia brevis blooms.</title>
        <authorList>
            <person name="Fei C."/>
            <person name="Mohamed A.R."/>
            <person name="Booker A."/>
            <person name="Arshad M."/>
            <person name="Klass S."/>
            <person name="Ahn S."/>
            <person name="Gilbert P.M."/>
            <person name="Heil C.A."/>
            <person name="Martinez J.M."/>
            <person name="Amin S.A."/>
        </authorList>
    </citation>
    <scope>NUCLEOTIDE SEQUENCE [LARGE SCALE GENOMIC DNA]</scope>
    <source>
        <strain evidence="2 3">CE15</strain>
    </source>
</reference>
<protein>
    <submittedName>
        <fullName evidence="2">GNAT family protein</fullName>
        <ecNumber evidence="2">2.-.-.-</ecNumber>
    </submittedName>
</protein>
<name>A0ABU8EQ37_9GAMM</name>
<organism evidence="2 3">
    <name type="scientific">Pseudoalteromonas spongiae</name>
    <dbReference type="NCBI Taxonomy" id="298657"/>
    <lineage>
        <taxon>Bacteria</taxon>
        <taxon>Pseudomonadati</taxon>
        <taxon>Pseudomonadota</taxon>
        <taxon>Gammaproteobacteria</taxon>
        <taxon>Alteromonadales</taxon>
        <taxon>Pseudoalteromonadaceae</taxon>
        <taxon>Pseudoalteromonas</taxon>
    </lineage>
</organism>